<keyword evidence="2" id="KW-1185">Reference proteome</keyword>
<dbReference type="EMBL" id="CP029288">
    <property type="protein sequence ID" value="AWR96256.1"/>
    <property type="molecule type" value="Genomic_DNA"/>
</dbReference>
<accession>A0A2U9IJW7</accession>
<sequence>MKKTTTIALILAVTVSIAGLIAYSVISYDLLNLTFSIQQSSAIVSTANLDLGTLSPGSGGSVSTSTTITINTGRVYAFYLVDYQELMEEFSTFLVTISFSNSTQSTSITLGWPNGGFNDTVYLAPGTYNLQITLQYYVYSNATSMSFSGQIVDMGYN</sequence>
<organism evidence="1 2">
    <name type="scientific">Acidianus sulfidivorans JP7</name>
    <dbReference type="NCBI Taxonomy" id="619593"/>
    <lineage>
        <taxon>Archaea</taxon>
        <taxon>Thermoproteota</taxon>
        <taxon>Thermoprotei</taxon>
        <taxon>Sulfolobales</taxon>
        <taxon>Sulfolobaceae</taxon>
        <taxon>Acidianus</taxon>
    </lineage>
</organism>
<dbReference type="KEGG" id="asul:DFR86_00985"/>
<reference evidence="1 2" key="1">
    <citation type="submission" date="2018-05" db="EMBL/GenBank/DDBJ databases">
        <title>Complete Genome Sequences of Extremely Thermoacidophilic, Metal-Mobilizing Type-Strain Members of the Archaeal Family Sulfolobaceae: Acidianus brierleyi DSM-1651T, Acidianus sulfidivorans DSM-18786T, Metallosphaera hakonensis DSM-7519T, and Metallosphaera prunae DSM-10039T.</title>
        <authorList>
            <person name="Counts J.A."/>
            <person name="Kelly R.M."/>
        </authorList>
    </citation>
    <scope>NUCLEOTIDE SEQUENCE [LARGE SCALE GENOMIC DNA]</scope>
    <source>
        <strain evidence="1 2">JP7</strain>
    </source>
</reference>
<evidence type="ECO:0000313" key="2">
    <source>
        <dbReference type="Proteomes" id="UP000248410"/>
    </source>
</evidence>
<protein>
    <submittedName>
        <fullName evidence="1">Uncharacterized protein</fullName>
    </submittedName>
</protein>
<dbReference type="AlphaFoldDB" id="A0A2U9IJW7"/>
<proteinExistence type="predicted"/>
<name>A0A2U9IJW7_9CREN</name>
<dbReference type="GeneID" id="36836500"/>
<evidence type="ECO:0000313" key="1">
    <source>
        <dbReference type="EMBL" id="AWR96256.1"/>
    </source>
</evidence>
<gene>
    <name evidence="1" type="ORF">DFR86_00985</name>
</gene>
<dbReference type="RefSeq" id="WP_110379146.1">
    <property type="nucleotide sequence ID" value="NZ_CP029288.2"/>
</dbReference>
<dbReference type="Proteomes" id="UP000248410">
    <property type="component" value="Chromosome"/>
</dbReference>